<dbReference type="AlphaFoldDB" id="A0A5W2JEI9"/>
<comment type="caution">
    <text evidence="2">The sequence shown here is derived from an EMBL/GenBank/DDBJ whole genome shotgun (WGS) entry which is preliminary data.</text>
</comment>
<reference evidence="2" key="1">
    <citation type="submission" date="2018-06" db="EMBL/GenBank/DDBJ databases">
        <authorList>
            <person name="Ashton P.M."/>
            <person name="Dallman T."/>
            <person name="Nair S."/>
            <person name="De Pinna E."/>
            <person name="Peters T."/>
            <person name="Grant K."/>
        </authorList>
    </citation>
    <scope>NUCLEOTIDE SEQUENCE</scope>
    <source>
        <strain evidence="2">337074</strain>
    </source>
</reference>
<protein>
    <recommendedName>
        <fullName evidence="3">Lipoprotein</fullName>
    </recommendedName>
</protein>
<evidence type="ECO:0000313" key="2">
    <source>
        <dbReference type="EMBL" id="EBW4317900.1"/>
    </source>
</evidence>
<sequence length="111" mass="11846">MKKNILLISLLGLFGCSASSLQEGQPIYSGHTSKSAAQLNKCMSPKWQELHPQATSIETETGYRISAADDLFGVLSMAIIQDDTEGGADVKVYAANKGIGDPWGKIARSCI</sequence>
<evidence type="ECO:0000256" key="1">
    <source>
        <dbReference type="SAM" id="SignalP"/>
    </source>
</evidence>
<dbReference type="PROSITE" id="PS51257">
    <property type="entry name" value="PROKAR_LIPOPROTEIN"/>
    <property type="match status" value="1"/>
</dbReference>
<evidence type="ECO:0008006" key="3">
    <source>
        <dbReference type="Google" id="ProtNLM"/>
    </source>
</evidence>
<proteinExistence type="predicted"/>
<keyword evidence="1" id="KW-0732">Signal</keyword>
<gene>
    <name evidence="2" type="ORF">DPK17_01720</name>
</gene>
<organism evidence="2">
    <name type="scientific">Salmonella enterica subsp. enterica serovar Bareilly</name>
    <dbReference type="NCBI Taxonomy" id="58096"/>
    <lineage>
        <taxon>Bacteria</taxon>
        <taxon>Pseudomonadati</taxon>
        <taxon>Pseudomonadota</taxon>
        <taxon>Gammaproteobacteria</taxon>
        <taxon>Enterobacterales</taxon>
        <taxon>Enterobacteriaceae</taxon>
        <taxon>Salmonella</taxon>
    </lineage>
</organism>
<accession>A0A5W2JEI9</accession>
<feature type="chain" id="PRO_5026215699" description="Lipoprotein" evidence="1">
    <location>
        <begin position="22"/>
        <end position="111"/>
    </location>
</feature>
<feature type="signal peptide" evidence="1">
    <location>
        <begin position="1"/>
        <end position="21"/>
    </location>
</feature>
<dbReference type="EMBL" id="AAHIHZ010000001">
    <property type="protein sequence ID" value="EBW4317900.1"/>
    <property type="molecule type" value="Genomic_DNA"/>
</dbReference>
<name>A0A5W2JEI9_SALET</name>